<dbReference type="RefSeq" id="WP_186745486.1">
    <property type="nucleotide sequence ID" value="NZ_CP060394.1"/>
</dbReference>
<dbReference type="EMBL" id="CP060394">
    <property type="protein sequence ID" value="QNI33818.1"/>
    <property type="molecule type" value="Genomic_DNA"/>
</dbReference>
<gene>
    <name evidence="4" type="ORF">H7849_07850</name>
</gene>
<dbReference type="SUPFAM" id="SSF53756">
    <property type="entry name" value="UDP-Glycosyltransferase/glycogen phosphorylase"/>
    <property type="match status" value="1"/>
</dbReference>
<protein>
    <submittedName>
        <fullName evidence="4">Glycosyltransferase family 4 protein</fullName>
    </submittedName>
</protein>
<dbReference type="InterPro" id="IPR001296">
    <property type="entry name" value="Glyco_trans_1"/>
</dbReference>
<dbReference type="PANTHER" id="PTHR46401">
    <property type="entry name" value="GLYCOSYLTRANSFERASE WBBK-RELATED"/>
    <property type="match status" value="1"/>
</dbReference>
<feature type="domain" description="Glycosyltransferase subfamily 4-like N-terminal" evidence="3">
    <location>
        <begin position="56"/>
        <end position="170"/>
    </location>
</feature>
<dbReference type="Pfam" id="PF00534">
    <property type="entry name" value="Glycos_transf_1"/>
    <property type="match status" value="1"/>
</dbReference>
<keyword evidence="5" id="KW-1185">Reference proteome</keyword>
<evidence type="ECO:0000256" key="1">
    <source>
        <dbReference type="ARBA" id="ARBA00022679"/>
    </source>
</evidence>
<feature type="domain" description="Glycosyl transferase family 1" evidence="2">
    <location>
        <begin position="186"/>
        <end position="338"/>
    </location>
</feature>
<proteinExistence type="predicted"/>
<evidence type="ECO:0000259" key="2">
    <source>
        <dbReference type="Pfam" id="PF00534"/>
    </source>
</evidence>
<dbReference type="AlphaFoldDB" id="A0A7G8BMP8"/>
<name>A0A7G8BMP8_9BACT</name>
<evidence type="ECO:0000259" key="3">
    <source>
        <dbReference type="Pfam" id="PF13439"/>
    </source>
</evidence>
<dbReference type="GO" id="GO:0009103">
    <property type="term" value="P:lipopolysaccharide biosynthetic process"/>
    <property type="evidence" value="ECO:0007669"/>
    <property type="project" value="TreeGrafter"/>
</dbReference>
<organism evidence="4 5">
    <name type="scientific">Alloacidobacterium dinghuense</name>
    <dbReference type="NCBI Taxonomy" id="2763107"/>
    <lineage>
        <taxon>Bacteria</taxon>
        <taxon>Pseudomonadati</taxon>
        <taxon>Acidobacteriota</taxon>
        <taxon>Terriglobia</taxon>
        <taxon>Terriglobales</taxon>
        <taxon>Acidobacteriaceae</taxon>
        <taxon>Alloacidobacterium</taxon>
    </lineage>
</organism>
<dbReference type="PANTHER" id="PTHR46401:SF2">
    <property type="entry name" value="GLYCOSYLTRANSFERASE WBBK-RELATED"/>
    <property type="match status" value="1"/>
</dbReference>
<keyword evidence="1 4" id="KW-0808">Transferase</keyword>
<dbReference type="CDD" id="cd03809">
    <property type="entry name" value="GT4_MtfB-like"/>
    <property type="match status" value="1"/>
</dbReference>
<dbReference type="Gene3D" id="3.40.50.2000">
    <property type="entry name" value="Glycogen Phosphorylase B"/>
    <property type="match status" value="2"/>
</dbReference>
<dbReference type="InterPro" id="IPR028098">
    <property type="entry name" value="Glyco_trans_4-like_N"/>
</dbReference>
<dbReference type="GO" id="GO:0016757">
    <property type="term" value="F:glycosyltransferase activity"/>
    <property type="evidence" value="ECO:0007669"/>
    <property type="project" value="InterPro"/>
</dbReference>
<dbReference type="Proteomes" id="UP000515312">
    <property type="component" value="Chromosome"/>
</dbReference>
<evidence type="ECO:0000313" key="4">
    <source>
        <dbReference type="EMBL" id="QNI33818.1"/>
    </source>
</evidence>
<reference evidence="4 5" key="1">
    <citation type="submission" date="2020-08" db="EMBL/GenBank/DDBJ databases">
        <title>Edaphobacter telluris sp. nov. and Acidobacterium dinghuensis sp. nov., two acidobacteria isolated from forest soil.</title>
        <authorList>
            <person name="Fu J."/>
            <person name="Qiu L."/>
        </authorList>
    </citation>
    <scope>NUCLEOTIDE SEQUENCE [LARGE SCALE GENOMIC DNA]</scope>
    <source>
        <strain evidence="4">4Y35</strain>
    </source>
</reference>
<evidence type="ECO:0000313" key="5">
    <source>
        <dbReference type="Proteomes" id="UP000515312"/>
    </source>
</evidence>
<accession>A0A7G8BMP8</accession>
<dbReference type="KEGG" id="adin:H7849_07850"/>
<dbReference type="Pfam" id="PF13439">
    <property type="entry name" value="Glyco_transf_4"/>
    <property type="match status" value="1"/>
</dbReference>
<sequence>MEVLLISNYRPDKQLSMLRYAQLLQHELHCREFTVRVVHPPVIFGGLSFLPRPLKKWLGYIDKYLVAPTYLRRQAARADIVHICDHSNAIYLPCAGTRPALITCHDLLAVFAARGIYPEVEVGLTGRMQQRWIATHLSRAEHVICVSEKTLDDLELLAPGIRSRSTVIHHHLNWHYSPATAEAIAAERRKSGLHLDSPYLLHVGGNPWYKNRLGVLQIFAAMRKHSQFRNVRLIMAGKPLTSEMRRYCESCGLTNDVIERVGVSNEELQSLYSDAIALLFPSLEEGFGWPLLEAQACGCPVITSNRRPMTEIAGDAALYIDPDDPEQAARTIAEHVSDLSSLRSAGFTNLARFTTNKMVDSYMNYYQHVAQCVKADAIGPVA</sequence>